<feature type="transmembrane region" description="Helical" evidence="1">
    <location>
        <begin position="185"/>
        <end position="205"/>
    </location>
</feature>
<protein>
    <submittedName>
        <fullName evidence="2">Putative membrane protein</fullName>
    </submittedName>
</protein>
<gene>
    <name evidence="2" type="ORF">CLV42_12331</name>
</gene>
<dbReference type="Pfam" id="PF07099">
    <property type="entry name" value="DUF1361"/>
    <property type="match status" value="1"/>
</dbReference>
<evidence type="ECO:0000256" key="1">
    <source>
        <dbReference type="SAM" id="Phobius"/>
    </source>
</evidence>
<feature type="transmembrane region" description="Helical" evidence="1">
    <location>
        <begin position="35"/>
        <end position="56"/>
    </location>
</feature>
<evidence type="ECO:0000313" key="3">
    <source>
        <dbReference type="Proteomes" id="UP000240978"/>
    </source>
</evidence>
<sequence>MLKKISSLERMLLVSVSFTMLLLFTRFVYTKELAYCFYVWNTFLAVLPLLFSRFLIRLNRFNLRAILLLGCWLAFFPNAPYMITDLFHYTEKPPVPKWFDLLLVTSAAWNGLLLGIVSLMQIEQFLARYLKERWVKITVMISFMLCGYGVYVGRYLRFNSWDAVTEPQKLLYTFSLHILRPQEHIMMWAFTFLFGTMFGITYFTLKQLSAVTTRPGIVTIPFSRG</sequence>
<keyword evidence="1" id="KW-1133">Transmembrane helix</keyword>
<reference evidence="2 3" key="1">
    <citation type="submission" date="2018-03" db="EMBL/GenBank/DDBJ databases">
        <title>Genomic Encyclopedia of Archaeal and Bacterial Type Strains, Phase II (KMG-II): from individual species to whole genera.</title>
        <authorList>
            <person name="Goeker M."/>
        </authorList>
    </citation>
    <scope>NUCLEOTIDE SEQUENCE [LARGE SCALE GENOMIC DNA]</scope>
    <source>
        <strain evidence="2 3">DSM 18107</strain>
    </source>
</reference>
<evidence type="ECO:0000313" key="2">
    <source>
        <dbReference type="EMBL" id="PSL21477.1"/>
    </source>
</evidence>
<feature type="transmembrane region" description="Helical" evidence="1">
    <location>
        <begin position="134"/>
        <end position="151"/>
    </location>
</feature>
<proteinExistence type="predicted"/>
<keyword evidence="1" id="KW-0812">Transmembrane</keyword>
<comment type="caution">
    <text evidence="2">The sequence shown here is derived from an EMBL/GenBank/DDBJ whole genome shotgun (WGS) entry which is preliminary data.</text>
</comment>
<keyword evidence="1" id="KW-0472">Membrane</keyword>
<dbReference type="OrthoDB" id="4540541at2"/>
<accession>A0A2P8FIE9</accession>
<name>A0A2P8FIE9_9BACT</name>
<organism evidence="2 3">
    <name type="scientific">Chitinophaga ginsengisoli</name>
    <dbReference type="NCBI Taxonomy" id="363837"/>
    <lineage>
        <taxon>Bacteria</taxon>
        <taxon>Pseudomonadati</taxon>
        <taxon>Bacteroidota</taxon>
        <taxon>Chitinophagia</taxon>
        <taxon>Chitinophagales</taxon>
        <taxon>Chitinophagaceae</taxon>
        <taxon>Chitinophaga</taxon>
    </lineage>
</organism>
<keyword evidence="3" id="KW-1185">Reference proteome</keyword>
<dbReference type="EMBL" id="PYGK01000023">
    <property type="protein sequence ID" value="PSL21477.1"/>
    <property type="molecule type" value="Genomic_DNA"/>
</dbReference>
<dbReference type="Proteomes" id="UP000240978">
    <property type="component" value="Unassembled WGS sequence"/>
</dbReference>
<dbReference type="RefSeq" id="WP_106606012.1">
    <property type="nucleotide sequence ID" value="NZ_PYGK01000023.1"/>
</dbReference>
<dbReference type="AlphaFoldDB" id="A0A2P8FIE9"/>
<feature type="transmembrane region" description="Helical" evidence="1">
    <location>
        <begin position="101"/>
        <end position="122"/>
    </location>
</feature>
<feature type="transmembrane region" description="Helical" evidence="1">
    <location>
        <begin position="12"/>
        <end position="29"/>
    </location>
</feature>
<feature type="transmembrane region" description="Helical" evidence="1">
    <location>
        <begin position="63"/>
        <end position="81"/>
    </location>
</feature>
<dbReference type="InterPro" id="IPR009793">
    <property type="entry name" value="DUF1361"/>
</dbReference>